<organism evidence="1 2">
    <name type="scientific">Borreliella garinii PBr</name>
    <dbReference type="NCBI Taxonomy" id="498743"/>
    <lineage>
        <taxon>Bacteria</taxon>
        <taxon>Pseudomonadati</taxon>
        <taxon>Spirochaetota</taxon>
        <taxon>Spirochaetia</taxon>
        <taxon>Spirochaetales</taxon>
        <taxon>Borreliaceae</taxon>
        <taxon>Borreliella</taxon>
    </lineage>
</organism>
<dbReference type="Proteomes" id="UP000006103">
    <property type="component" value="Unassembled WGS sequence"/>
</dbReference>
<reference evidence="1 2" key="1">
    <citation type="journal article" date="2011" name="J. Bacteriol.">
        <title>Whole-genome sequences of two Borrelia afzelii and two Borrelia garinii Lyme disease agent isolates.</title>
        <authorList>
            <person name="Casjens S.R."/>
            <person name="Mongodin E.F."/>
            <person name="Qiu W.-G."/>
            <person name="Dunn J.J."/>
            <person name="Luft B.J."/>
            <person name="Fraser-Liggett C.M."/>
            <person name="Schutzer S.E."/>
        </authorList>
    </citation>
    <scope>NUCLEOTIDE SEQUENCE [LARGE SCALE GENOMIC DNA]</scope>
    <source>
        <strain evidence="1 2">PBr</strain>
    </source>
</reference>
<accession>B7XT75</accession>
<dbReference type="STRING" id="29519.BLA33_02280"/>
<keyword evidence="2" id="KW-1185">Reference proteome</keyword>
<proteinExistence type="predicted"/>
<name>B7XT75_BORGR</name>
<protein>
    <submittedName>
        <fullName evidence="1">Uncharacterized protein</fullName>
    </submittedName>
</protein>
<sequence length="163" mass="19446">MNKRILSLKLVSKALRQIKFFCKRFNIKHCNKPYLLQIHQFMFFLKAKKSKQKYIPKNLIQTNKININAQSSSIIIPVFVIKNFLINKTLINKTIKKLKIKFCYQDKQININIFNFLCFIKNIVNLKLLDIKKENFNENTISNNNTYINNRLVSCPIKKQIYD</sequence>
<comment type="caution">
    <text evidence="1">The sequence shown here is derived from an EMBL/GenBank/DDBJ whole genome shotgun (WGS) entry which is preliminary data.</text>
</comment>
<dbReference type="EMBL" id="ABJV02000002">
    <property type="protein sequence ID" value="EED28997.1"/>
    <property type="molecule type" value="Genomic_DNA"/>
</dbReference>
<evidence type="ECO:0000313" key="1">
    <source>
        <dbReference type="EMBL" id="EED28997.1"/>
    </source>
</evidence>
<evidence type="ECO:0000313" key="2">
    <source>
        <dbReference type="Proteomes" id="UP000006103"/>
    </source>
</evidence>
<gene>
    <name evidence="1" type="ORF">BGAPBR_0410</name>
</gene>
<dbReference type="AlphaFoldDB" id="B7XT75"/>